<dbReference type="InterPro" id="IPR012340">
    <property type="entry name" value="NA-bd_OB-fold"/>
</dbReference>
<dbReference type="InterPro" id="IPR014464">
    <property type="entry name" value="CvfB_fam"/>
</dbReference>
<dbReference type="PANTHER" id="PTHR37296:SF1">
    <property type="entry name" value="CONSERVED VIRULENCE FACTOR B"/>
    <property type="match status" value="1"/>
</dbReference>
<dbReference type="InterPro" id="IPR039566">
    <property type="entry name" value="CvfB_S1_st"/>
</dbReference>
<feature type="domain" description="S1 motif" evidence="2">
    <location>
        <begin position="3"/>
        <end position="64"/>
    </location>
</feature>
<feature type="domain" description="S1 motif" evidence="2">
    <location>
        <begin position="144"/>
        <end position="206"/>
    </location>
</feature>
<accession>A0ABP8MRU6</accession>
<evidence type="ECO:0000313" key="3">
    <source>
        <dbReference type="EMBL" id="GAA4454342.1"/>
    </source>
</evidence>
<dbReference type="InterPro" id="IPR036388">
    <property type="entry name" value="WH-like_DNA-bd_sf"/>
</dbReference>
<reference evidence="4" key="1">
    <citation type="journal article" date="2019" name="Int. J. Syst. Evol. Microbiol.">
        <title>The Global Catalogue of Microorganisms (GCM) 10K type strain sequencing project: providing services to taxonomists for standard genome sequencing and annotation.</title>
        <authorList>
            <consortium name="The Broad Institute Genomics Platform"/>
            <consortium name="The Broad Institute Genome Sequencing Center for Infectious Disease"/>
            <person name="Wu L."/>
            <person name="Ma J."/>
        </authorList>
    </citation>
    <scope>NUCLEOTIDE SEQUENCE [LARGE SCALE GENOMIC DNA]</scope>
    <source>
        <strain evidence="4">JCM 17759</strain>
    </source>
</reference>
<comment type="similarity">
    <text evidence="1">Belongs to the CvfB family.</text>
</comment>
<dbReference type="PANTHER" id="PTHR37296">
    <property type="entry name" value="CONSERVED VIRULENCE FACTOR B"/>
    <property type="match status" value="1"/>
</dbReference>
<protein>
    <submittedName>
        <fullName evidence="3">S1-like domain-containing RNA-binding protein</fullName>
    </submittedName>
</protein>
<dbReference type="Pfam" id="PF17783">
    <property type="entry name" value="WHD_CvfB"/>
    <property type="match status" value="1"/>
</dbReference>
<keyword evidence="4" id="KW-1185">Reference proteome</keyword>
<dbReference type="Proteomes" id="UP001500840">
    <property type="component" value="Unassembled WGS sequence"/>
</dbReference>
<comment type="caution">
    <text evidence="3">The sequence shown here is derived from an EMBL/GenBank/DDBJ whole genome shotgun (WGS) entry which is preliminary data.</text>
</comment>
<feature type="domain" description="S1 motif" evidence="2">
    <location>
        <begin position="69"/>
        <end position="130"/>
    </location>
</feature>
<dbReference type="Pfam" id="PF13509">
    <property type="entry name" value="S1_2"/>
    <property type="match status" value="2"/>
</dbReference>
<dbReference type="Gene3D" id="1.10.10.10">
    <property type="entry name" value="Winged helix-like DNA-binding domain superfamily/Winged helix DNA-binding domain"/>
    <property type="match status" value="1"/>
</dbReference>
<name>A0ABP8MRU6_9BACT</name>
<organism evidence="3 4">
    <name type="scientific">Novipirellula rosea</name>
    <dbReference type="NCBI Taxonomy" id="1031540"/>
    <lineage>
        <taxon>Bacteria</taxon>
        <taxon>Pseudomonadati</taxon>
        <taxon>Planctomycetota</taxon>
        <taxon>Planctomycetia</taxon>
        <taxon>Pirellulales</taxon>
        <taxon>Pirellulaceae</taxon>
        <taxon>Novipirellula</taxon>
    </lineage>
</organism>
<proteinExistence type="inferred from homology"/>
<dbReference type="EMBL" id="BAABGA010000035">
    <property type="protein sequence ID" value="GAA4454342.1"/>
    <property type="molecule type" value="Genomic_DNA"/>
</dbReference>
<dbReference type="InterPro" id="IPR003029">
    <property type="entry name" value="S1_domain"/>
</dbReference>
<evidence type="ECO:0000256" key="1">
    <source>
        <dbReference type="PIRNR" id="PIRNR012524"/>
    </source>
</evidence>
<dbReference type="Gene3D" id="2.40.50.140">
    <property type="entry name" value="Nucleic acid-binding proteins"/>
    <property type="match status" value="2"/>
</dbReference>
<evidence type="ECO:0000259" key="2">
    <source>
        <dbReference type="SMART" id="SM00316"/>
    </source>
</evidence>
<sequence length="275" mass="31203">MIKIGSTYDLEVVKQTEFGVYLDADNLGEILLPTKHTPDNLSVGDTVEVFLYLNSEDRPIATTQTPKAEVGEFAYLKVKEYTQFGAFLDWGLDKDVLVPFAEQHRPMTVGHSYIVFLYLDNQDRITATSKIDKVVQEDDQHDFYPQQKVDLIIANSTELGFKAIVDQSHWGLLYKDEVDQRLSFGQSIEGYIKYIREDGKIDLSLKSGQQIRDNYSQVILDYLRDHNGYAAVHDKSPPAQIADLFGISKGQFKKAIGGLYKQKVITIEKDGIRLV</sequence>
<dbReference type="InterPro" id="IPR040764">
    <property type="entry name" value="CvfB_WH"/>
</dbReference>
<evidence type="ECO:0000313" key="4">
    <source>
        <dbReference type="Proteomes" id="UP001500840"/>
    </source>
</evidence>
<gene>
    <name evidence="3" type="ORF">GCM10023156_26660</name>
</gene>
<dbReference type="SMART" id="SM00316">
    <property type="entry name" value="S1"/>
    <property type="match status" value="3"/>
</dbReference>
<dbReference type="PIRSF" id="PIRSF012524">
    <property type="entry name" value="YitL_S1"/>
    <property type="match status" value="1"/>
</dbReference>